<accession>A0A4S2KSC5</accession>
<dbReference type="PROSITE" id="PS50181">
    <property type="entry name" value="FBOX"/>
    <property type="match status" value="1"/>
</dbReference>
<protein>
    <submittedName>
        <fullName evidence="2">F-box/LRR-repeat protein 4</fullName>
    </submittedName>
</protein>
<evidence type="ECO:0000313" key="2">
    <source>
        <dbReference type="EMBL" id="TGZ52883.1"/>
    </source>
</evidence>
<dbReference type="InterPro" id="IPR032675">
    <property type="entry name" value="LRR_dom_sf"/>
</dbReference>
<dbReference type="Pfam" id="PF25372">
    <property type="entry name" value="DUF7885"/>
    <property type="match status" value="1"/>
</dbReference>
<gene>
    <name evidence="2" type="ORF">DBV15_11490</name>
</gene>
<dbReference type="GO" id="GO:0031146">
    <property type="term" value="P:SCF-dependent proteasomal ubiquitin-dependent protein catabolic process"/>
    <property type="evidence" value="ECO:0007669"/>
    <property type="project" value="TreeGrafter"/>
</dbReference>
<dbReference type="EMBL" id="QBLH01001154">
    <property type="protein sequence ID" value="TGZ52883.1"/>
    <property type="molecule type" value="Genomic_DNA"/>
</dbReference>
<proteinExistence type="predicted"/>
<feature type="non-terminal residue" evidence="2">
    <location>
        <position position="580"/>
    </location>
</feature>
<reference evidence="2 3" key="1">
    <citation type="journal article" date="2019" name="Philos. Trans. R. Soc. Lond., B, Biol. Sci.">
        <title>Ant behaviour and brain gene expression of defending hosts depend on the ecological success of the intruding social parasite.</title>
        <authorList>
            <person name="Kaur R."/>
            <person name="Stoldt M."/>
            <person name="Jongepier E."/>
            <person name="Feldmeyer B."/>
            <person name="Menzel F."/>
            <person name="Bornberg-Bauer E."/>
            <person name="Foitzik S."/>
        </authorList>
    </citation>
    <scope>NUCLEOTIDE SEQUENCE [LARGE SCALE GENOMIC DNA]</scope>
    <source>
        <tissue evidence="2">Whole body</tissue>
    </source>
</reference>
<dbReference type="SUPFAM" id="SSF52047">
    <property type="entry name" value="RNI-like"/>
    <property type="match status" value="1"/>
</dbReference>
<dbReference type="AlphaFoldDB" id="A0A4S2KSC5"/>
<dbReference type="STRING" id="300112.A0A4S2KSC5"/>
<name>A0A4S2KSC5_9HYME</name>
<dbReference type="Pfam" id="PF12937">
    <property type="entry name" value="F-box-like"/>
    <property type="match status" value="1"/>
</dbReference>
<sequence>MTSHYQPFYCESCNRYPYIGKYRKDLFLRHNNVISYCIFHTGPDIIGPPKSLNYGGLFHLPFRSSGLGLTFVDIEFHEASLFIRNNPGNVIQILAQNSNNQWLQLWNGSSQIVFSTSRLFAPPLSHPCNFKTKMLRLVFENSSPKSYTKLNAMISKNPNESLTNLLKKFNCMYSLYREDDNLTADLKSAHLDIIHLQANFPESCVICKSSVRTSRDVIPGHVQPLGQIYWRCLLPKNHTNNAQNMKLSADKSKELLRCSLSALPDKILLNIFKNLDLTTLHRIKYIDKRFNNVIQDRELYMRLNMRCVSRRDMRDMFCYFTPRCKSLQQLDLTGIDFDVMDFVNFLDNSGRRLTHLRLSGCKSVNSQALLKISKICKNFKELDLNDCDCIDNKEFWCLKNLNGLEYLDLSGTRIKAKRLCKILRKNQRMRELHLQSTYWEYVKLDAVAIELKNSCPDFEGINLLTTCDLTSQDSDCYSIADNSLDRLLSSCQRLEVVSLCFIVLTDHKLELLAQCKNLKKLYLSRVKLDIPDKYSVIFEKCSKLQEFYPIRCNVSDCLTNKWKEKYPHVSVYTFNEDNED</sequence>
<dbReference type="InterPro" id="IPR001810">
    <property type="entry name" value="F-box_dom"/>
</dbReference>
<dbReference type="PANTHER" id="PTHR13318">
    <property type="entry name" value="PARTNER OF PAIRED, ISOFORM B-RELATED"/>
    <property type="match status" value="1"/>
</dbReference>
<keyword evidence="3" id="KW-1185">Reference proteome</keyword>
<feature type="domain" description="F-box" evidence="1">
    <location>
        <begin position="257"/>
        <end position="303"/>
    </location>
</feature>
<dbReference type="InterPro" id="IPR057207">
    <property type="entry name" value="FBXL15_LRR"/>
</dbReference>
<organism evidence="2 3">
    <name type="scientific">Temnothorax longispinosus</name>
    <dbReference type="NCBI Taxonomy" id="300112"/>
    <lineage>
        <taxon>Eukaryota</taxon>
        <taxon>Metazoa</taxon>
        <taxon>Ecdysozoa</taxon>
        <taxon>Arthropoda</taxon>
        <taxon>Hexapoda</taxon>
        <taxon>Insecta</taxon>
        <taxon>Pterygota</taxon>
        <taxon>Neoptera</taxon>
        <taxon>Endopterygota</taxon>
        <taxon>Hymenoptera</taxon>
        <taxon>Apocrita</taxon>
        <taxon>Aculeata</taxon>
        <taxon>Formicoidea</taxon>
        <taxon>Formicidae</taxon>
        <taxon>Myrmicinae</taxon>
        <taxon>Temnothorax</taxon>
    </lineage>
</organism>
<evidence type="ECO:0000313" key="3">
    <source>
        <dbReference type="Proteomes" id="UP000310200"/>
    </source>
</evidence>
<comment type="caution">
    <text evidence="2">The sequence shown here is derived from an EMBL/GenBank/DDBJ whole genome shotgun (WGS) entry which is preliminary data.</text>
</comment>
<evidence type="ECO:0000259" key="1">
    <source>
        <dbReference type="PROSITE" id="PS50181"/>
    </source>
</evidence>
<dbReference type="Proteomes" id="UP000310200">
    <property type="component" value="Unassembled WGS sequence"/>
</dbReference>
<dbReference type="GO" id="GO:0019005">
    <property type="term" value="C:SCF ubiquitin ligase complex"/>
    <property type="evidence" value="ECO:0007669"/>
    <property type="project" value="TreeGrafter"/>
</dbReference>
<dbReference type="Gene3D" id="3.80.10.10">
    <property type="entry name" value="Ribonuclease Inhibitor"/>
    <property type="match status" value="2"/>
</dbReference>